<protein>
    <submittedName>
        <fullName evidence="1">Uncharacterized protein</fullName>
    </submittedName>
</protein>
<sequence length="30" mass="3310">MEILAHILTALVTLEHWLPAVLAIVLQMVA</sequence>
<evidence type="ECO:0000313" key="1">
    <source>
        <dbReference type="EMBL" id="PRK65178.1"/>
    </source>
</evidence>
<name>A0A2S9S1F4_HAEIF</name>
<comment type="caution">
    <text evidence="1">The sequence shown here is derived from an EMBL/GenBank/DDBJ whole genome shotgun (WGS) entry which is preliminary data.</text>
</comment>
<dbReference type="EMBL" id="MZHU01000036">
    <property type="protein sequence ID" value="PRK65178.1"/>
    <property type="molecule type" value="Genomic_DNA"/>
</dbReference>
<reference evidence="1" key="1">
    <citation type="submission" date="2017-02" db="EMBL/GenBank/DDBJ databases">
        <title>Haemophilus influenzae in COPD genome sequencing project.</title>
        <authorList>
            <person name="Murphy T.F."/>
            <person name="Kong Y."/>
            <person name="Nadendla S."/>
            <person name="Tettelin H."/>
            <person name="Pettigrew M."/>
        </authorList>
    </citation>
    <scope>NUCLEOTIDE SEQUENCE [LARGE SCALE GENOMIC DNA]</scope>
    <source>
        <strain evidence="1">84P15H4</strain>
    </source>
</reference>
<proteinExistence type="predicted"/>
<dbReference type="AlphaFoldDB" id="A0A2S9S1F4"/>
<organism evidence="1">
    <name type="scientific">Haemophilus influenzae</name>
    <dbReference type="NCBI Taxonomy" id="727"/>
    <lineage>
        <taxon>Bacteria</taxon>
        <taxon>Pseudomonadati</taxon>
        <taxon>Pseudomonadota</taxon>
        <taxon>Gammaproteobacteria</taxon>
        <taxon>Pasteurellales</taxon>
        <taxon>Pasteurellaceae</taxon>
        <taxon>Haemophilus</taxon>
    </lineage>
</organism>
<accession>A0A2S9S1F4</accession>
<gene>
    <name evidence="1" type="ORF">BV163_00839</name>
</gene>